<dbReference type="PANTHER" id="PTHR23028:SF53">
    <property type="entry name" value="ACYL_TRANSF_3 DOMAIN-CONTAINING PROTEIN"/>
    <property type="match status" value="1"/>
</dbReference>
<evidence type="ECO:0000256" key="1">
    <source>
        <dbReference type="SAM" id="Phobius"/>
    </source>
</evidence>
<dbReference type="RefSeq" id="WP_390193098.1">
    <property type="nucleotide sequence ID" value="NZ_JBHMEP010000002.1"/>
</dbReference>
<sequence>MQFRKDINGLRAIAIISVMLFHFNSSWMPGGFAGVDVFFVISGFLMTGIIFRGFDKNNFSIVTFYVARANRIIPALAVLCIVLLIFGWFYLTAYDYKALGKHAASSITFVSNIVYWREAGYFSASSLEKWLLHTWSLSTEWQFYILYPLVLVTLKKFISVKSIKALLVAVTLLGFLFCILVSYQWRTPAYYLFPSRAWEMMVGGLAYLYPLNINNNKSKKSLELIGIALIIVSYFLLSKQNFWPGYLASIPVTGAFLIIQAQRNDSFITGNIIFQYLGKWSYSIYLWHWPVVVAIHYFALSHTFIYAGILLSVLLGFLSYYFIERVKLTSQLKTTKDYLRFKPGYMVFSLAIVGLVVIANNGFLSRYSNDLRQINQNAITAISDWQYPDPNLKIGDNHIRFIKGTSDKNILFIGASHIEQTYPYVASFGSEYNIYYDTAEGCFVSPSFVNPKWSCLNIQNYQALFDEVKFDKIVTSFYGFDGYLSDSEIIKNQQIQKRISEYNTFLKFVKNKSQEVFVILGEPKGPEFDPKMSTRRNLKRFITKQQAKENYTLHYTALEQIPEAADVVKIDPIDFLCDDVCQVMDSNFNYYYKDANHMRPWYAKKHLSYLDPIIE</sequence>
<comment type="caution">
    <text evidence="4">The sequence shown here is derived from an EMBL/GenBank/DDBJ whole genome shotgun (WGS) entry which is preliminary data.</text>
</comment>
<feature type="transmembrane region" description="Helical" evidence="1">
    <location>
        <begin position="344"/>
        <end position="364"/>
    </location>
</feature>
<keyword evidence="1" id="KW-0472">Membrane</keyword>
<dbReference type="GO" id="GO:0016746">
    <property type="term" value="F:acyltransferase activity"/>
    <property type="evidence" value="ECO:0007669"/>
    <property type="project" value="UniProtKB-KW"/>
</dbReference>
<dbReference type="Pfam" id="PF01757">
    <property type="entry name" value="Acyl_transf_3"/>
    <property type="match status" value="1"/>
</dbReference>
<keyword evidence="5" id="KW-1185">Reference proteome</keyword>
<dbReference type="Pfam" id="PF19040">
    <property type="entry name" value="SGNH"/>
    <property type="match status" value="1"/>
</dbReference>
<feature type="transmembrane region" description="Helical" evidence="1">
    <location>
        <begin position="165"/>
        <end position="183"/>
    </location>
</feature>
<dbReference type="Proteomes" id="UP001589645">
    <property type="component" value="Unassembled WGS sequence"/>
</dbReference>
<dbReference type="InterPro" id="IPR043968">
    <property type="entry name" value="SGNH"/>
</dbReference>
<feature type="transmembrane region" description="Helical" evidence="1">
    <location>
        <begin position="280"/>
        <end position="298"/>
    </location>
</feature>
<feature type="transmembrane region" description="Helical" evidence="1">
    <location>
        <begin position="141"/>
        <end position="158"/>
    </location>
</feature>
<dbReference type="InterPro" id="IPR050879">
    <property type="entry name" value="Acyltransferase_3"/>
</dbReference>
<evidence type="ECO:0000259" key="2">
    <source>
        <dbReference type="Pfam" id="PF01757"/>
    </source>
</evidence>
<protein>
    <submittedName>
        <fullName evidence="4">Acyltransferase family protein</fullName>
        <ecNumber evidence="4">2.3.1.-</ecNumber>
    </submittedName>
</protein>
<feature type="transmembrane region" description="Helical" evidence="1">
    <location>
        <begin position="31"/>
        <end position="51"/>
    </location>
</feature>
<evidence type="ECO:0000259" key="3">
    <source>
        <dbReference type="Pfam" id="PF19040"/>
    </source>
</evidence>
<feature type="domain" description="Acyltransferase 3" evidence="2">
    <location>
        <begin position="5"/>
        <end position="319"/>
    </location>
</feature>
<keyword evidence="4" id="KW-0012">Acyltransferase</keyword>
<feature type="transmembrane region" description="Helical" evidence="1">
    <location>
        <begin position="7"/>
        <end position="25"/>
    </location>
</feature>
<feature type="transmembrane region" description="Helical" evidence="1">
    <location>
        <begin position="221"/>
        <end position="237"/>
    </location>
</feature>
<keyword evidence="1" id="KW-0812">Transmembrane</keyword>
<feature type="transmembrane region" description="Helical" evidence="1">
    <location>
        <begin position="72"/>
        <end position="91"/>
    </location>
</feature>
<feature type="domain" description="SGNH" evidence="3">
    <location>
        <begin position="404"/>
        <end position="604"/>
    </location>
</feature>
<feature type="transmembrane region" description="Helical" evidence="1">
    <location>
        <begin position="189"/>
        <end position="209"/>
    </location>
</feature>
<dbReference type="EC" id="2.3.1.-" evidence="4"/>
<evidence type="ECO:0000313" key="4">
    <source>
        <dbReference type="EMBL" id="MFB9135778.1"/>
    </source>
</evidence>
<keyword evidence="4" id="KW-0808">Transferase</keyword>
<gene>
    <name evidence="4" type="ORF">ACFFUV_12470</name>
</gene>
<feature type="transmembrane region" description="Helical" evidence="1">
    <location>
        <begin position="304"/>
        <end position="323"/>
    </location>
</feature>
<dbReference type="EMBL" id="JBHMEP010000002">
    <property type="protein sequence ID" value="MFB9135778.1"/>
    <property type="molecule type" value="Genomic_DNA"/>
</dbReference>
<proteinExistence type="predicted"/>
<keyword evidence="1" id="KW-1133">Transmembrane helix</keyword>
<reference evidence="4 5" key="1">
    <citation type="submission" date="2024-09" db="EMBL/GenBank/DDBJ databases">
        <authorList>
            <person name="Sun Q."/>
            <person name="Mori K."/>
        </authorList>
    </citation>
    <scope>NUCLEOTIDE SEQUENCE [LARGE SCALE GENOMIC DNA]</scope>
    <source>
        <strain evidence="4 5">CECT 8064</strain>
    </source>
</reference>
<organism evidence="4 5">
    <name type="scientific">Vibrio olivae</name>
    <dbReference type="NCBI Taxonomy" id="1243002"/>
    <lineage>
        <taxon>Bacteria</taxon>
        <taxon>Pseudomonadati</taxon>
        <taxon>Pseudomonadota</taxon>
        <taxon>Gammaproteobacteria</taxon>
        <taxon>Vibrionales</taxon>
        <taxon>Vibrionaceae</taxon>
        <taxon>Vibrio</taxon>
    </lineage>
</organism>
<evidence type="ECO:0000313" key="5">
    <source>
        <dbReference type="Proteomes" id="UP001589645"/>
    </source>
</evidence>
<name>A0ABV5HND1_9VIBR</name>
<dbReference type="PANTHER" id="PTHR23028">
    <property type="entry name" value="ACETYLTRANSFERASE"/>
    <property type="match status" value="1"/>
</dbReference>
<accession>A0ABV5HND1</accession>
<dbReference type="InterPro" id="IPR002656">
    <property type="entry name" value="Acyl_transf_3_dom"/>
</dbReference>
<feature type="transmembrane region" description="Helical" evidence="1">
    <location>
        <begin position="243"/>
        <end position="259"/>
    </location>
</feature>